<dbReference type="RefSeq" id="WP_179587698.1">
    <property type="nucleotide sequence ID" value="NZ_JACBYR010000001.1"/>
</dbReference>
<accession>A0A7Y9IW85</accession>
<keyword evidence="3" id="KW-1185">Reference proteome</keyword>
<keyword evidence="1" id="KW-0472">Membrane</keyword>
<organism evidence="2 3">
    <name type="scientific">Pigmentiphaga litoralis</name>
    <dbReference type="NCBI Taxonomy" id="516702"/>
    <lineage>
        <taxon>Bacteria</taxon>
        <taxon>Pseudomonadati</taxon>
        <taxon>Pseudomonadota</taxon>
        <taxon>Betaproteobacteria</taxon>
        <taxon>Burkholderiales</taxon>
        <taxon>Alcaligenaceae</taxon>
        <taxon>Pigmentiphaga</taxon>
    </lineage>
</organism>
<reference evidence="2 3" key="1">
    <citation type="submission" date="2020-07" db="EMBL/GenBank/DDBJ databases">
        <title>Genomic Encyclopedia of Type Strains, Phase IV (KMG-V): Genome sequencing to study the core and pangenomes of soil and plant-associated prokaryotes.</title>
        <authorList>
            <person name="Whitman W."/>
        </authorList>
    </citation>
    <scope>NUCLEOTIDE SEQUENCE [LARGE SCALE GENOMIC DNA]</scope>
    <source>
        <strain evidence="2 3">SAS40</strain>
    </source>
</reference>
<sequence length="143" mass="15421">MPTSSLSSTGRLGFWRVAALAVVVLWFGIGGIAHFMSPEIFASTIPPFLPWALPAVYITGALELLGAAGLLWRPSRRAAGWGLIALTVCVTPANVYMWLHPELFPQIPPAALLWRLPLQVVLLAVIAFGSRPPPAVSFSEHRA</sequence>
<dbReference type="EMBL" id="JACBYR010000001">
    <property type="protein sequence ID" value="NYE83950.1"/>
    <property type="molecule type" value="Genomic_DNA"/>
</dbReference>
<comment type="caution">
    <text evidence="2">The sequence shown here is derived from an EMBL/GenBank/DDBJ whole genome shotgun (WGS) entry which is preliminary data.</text>
</comment>
<dbReference type="PANTHER" id="PTHR36974:SF1">
    <property type="entry name" value="DOXX FAMILY MEMBRANE PROTEIN"/>
    <property type="match status" value="1"/>
</dbReference>
<dbReference type="Proteomes" id="UP000542125">
    <property type="component" value="Unassembled WGS sequence"/>
</dbReference>
<feature type="transmembrane region" description="Helical" evidence="1">
    <location>
        <begin position="79"/>
        <end position="99"/>
    </location>
</feature>
<evidence type="ECO:0000313" key="2">
    <source>
        <dbReference type="EMBL" id="NYE83950.1"/>
    </source>
</evidence>
<feature type="transmembrane region" description="Helical" evidence="1">
    <location>
        <begin position="12"/>
        <end position="36"/>
    </location>
</feature>
<protein>
    <submittedName>
        <fullName evidence="2">Putative membrane protein</fullName>
    </submittedName>
</protein>
<name>A0A7Y9IW85_9BURK</name>
<proteinExistence type="predicted"/>
<dbReference type="PANTHER" id="PTHR36974">
    <property type="entry name" value="MEMBRANE PROTEIN-RELATED"/>
    <property type="match status" value="1"/>
</dbReference>
<evidence type="ECO:0000313" key="3">
    <source>
        <dbReference type="Proteomes" id="UP000542125"/>
    </source>
</evidence>
<dbReference type="AlphaFoldDB" id="A0A7Y9IW85"/>
<feature type="transmembrane region" description="Helical" evidence="1">
    <location>
        <begin position="48"/>
        <end position="72"/>
    </location>
</feature>
<keyword evidence="1" id="KW-1133">Transmembrane helix</keyword>
<feature type="transmembrane region" description="Helical" evidence="1">
    <location>
        <begin position="111"/>
        <end position="129"/>
    </location>
</feature>
<gene>
    <name evidence="2" type="ORF">FHW18_003221</name>
</gene>
<evidence type="ECO:0000256" key="1">
    <source>
        <dbReference type="SAM" id="Phobius"/>
    </source>
</evidence>
<keyword evidence="1" id="KW-0812">Transmembrane</keyword>